<protein>
    <submittedName>
        <fullName evidence="2">Spermatogenesis associated 16</fullName>
    </submittedName>
</protein>
<dbReference type="GeneTree" id="ENSGT00390000015332"/>
<reference evidence="3" key="2">
    <citation type="journal article" date="2017" name="Sci. Adv.">
        <title>A tail of two voltages: Proteomic comparison of the three electric organs of the electric eel.</title>
        <authorList>
            <person name="Traeger L.L."/>
            <person name="Sabat G."/>
            <person name="Barrett-Wilt G.A."/>
            <person name="Wells G.B."/>
            <person name="Sussman M.R."/>
        </authorList>
    </citation>
    <scope>NUCLEOTIDE SEQUENCE [LARGE SCALE GENOMIC DNA]</scope>
</reference>
<dbReference type="SUPFAM" id="SSF48452">
    <property type="entry name" value="TPR-like"/>
    <property type="match status" value="1"/>
</dbReference>
<keyword evidence="3" id="KW-1185">Reference proteome</keyword>
<dbReference type="Proteomes" id="UP000314983">
    <property type="component" value="Chromosome 26"/>
</dbReference>
<dbReference type="InterPro" id="IPR011990">
    <property type="entry name" value="TPR-like_helical_dom_sf"/>
</dbReference>
<evidence type="ECO:0000313" key="3">
    <source>
        <dbReference type="Proteomes" id="UP000314983"/>
    </source>
</evidence>
<dbReference type="PANTHER" id="PTHR47228">
    <property type="entry name" value="SPERMATOGENESIS-ASSOCIATED PROTEIN 16"/>
    <property type="match status" value="1"/>
</dbReference>
<dbReference type="InterPro" id="IPR029161">
    <property type="entry name" value="SPATA16"/>
</dbReference>
<organism evidence="2 3">
    <name type="scientific">Electrophorus electricus</name>
    <name type="common">Electric eel</name>
    <name type="synonym">Gymnotus electricus</name>
    <dbReference type="NCBI Taxonomy" id="8005"/>
    <lineage>
        <taxon>Eukaryota</taxon>
        <taxon>Metazoa</taxon>
        <taxon>Chordata</taxon>
        <taxon>Craniata</taxon>
        <taxon>Vertebrata</taxon>
        <taxon>Euteleostomi</taxon>
        <taxon>Actinopterygii</taxon>
        <taxon>Neopterygii</taxon>
        <taxon>Teleostei</taxon>
        <taxon>Ostariophysi</taxon>
        <taxon>Gymnotiformes</taxon>
        <taxon>Gymnotoidei</taxon>
        <taxon>Gymnotidae</taxon>
        <taxon>Electrophorus</taxon>
    </lineage>
</organism>
<dbReference type="GO" id="GO:0007283">
    <property type="term" value="P:spermatogenesis"/>
    <property type="evidence" value="ECO:0007669"/>
    <property type="project" value="InterPro"/>
</dbReference>
<evidence type="ECO:0000256" key="1">
    <source>
        <dbReference type="SAM" id="MobiDB-lite"/>
    </source>
</evidence>
<reference evidence="2" key="5">
    <citation type="submission" date="2025-09" db="UniProtKB">
        <authorList>
            <consortium name="Ensembl"/>
        </authorList>
    </citation>
    <scope>IDENTIFICATION</scope>
</reference>
<reference evidence="2" key="3">
    <citation type="submission" date="2020-05" db="EMBL/GenBank/DDBJ databases">
        <title>Electrophorus electricus (electric eel) genome, fEleEle1, primary haplotype.</title>
        <authorList>
            <person name="Myers G."/>
            <person name="Meyer A."/>
            <person name="Fedrigo O."/>
            <person name="Formenti G."/>
            <person name="Rhie A."/>
            <person name="Tracey A."/>
            <person name="Sims Y."/>
            <person name="Jarvis E.D."/>
        </authorList>
    </citation>
    <scope>NUCLEOTIDE SEQUENCE [LARGE SCALE GENOMIC DNA]</scope>
</reference>
<dbReference type="GO" id="GO:0005794">
    <property type="term" value="C:Golgi apparatus"/>
    <property type="evidence" value="ECO:0007669"/>
    <property type="project" value="InterPro"/>
</dbReference>
<reference evidence="3" key="1">
    <citation type="journal article" date="2014" name="Science">
        <title>Nonhuman genetics. Genomic basis for the convergent evolution of electric organs.</title>
        <authorList>
            <person name="Gallant J.R."/>
            <person name="Traeger L.L."/>
            <person name="Volkening J.D."/>
            <person name="Moffett H."/>
            <person name="Chen P.H."/>
            <person name="Novina C.D."/>
            <person name="Phillips G.N.Jr."/>
            <person name="Anand R."/>
            <person name="Wells G.B."/>
            <person name="Pinch M."/>
            <person name="Guth R."/>
            <person name="Unguez G.A."/>
            <person name="Albert J.S."/>
            <person name="Zakon H.H."/>
            <person name="Samanta M.P."/>
            <person name="Sussman M.R."/>
        </authorList>
    </citation>
    <scope>NUCLEOTIDE SEQUENCE [LARGE SCALE GENOMIC DNA]</scope>
</reference>
<dbReference type="Ensembl" id="ENSEEET00000051245.2">
    <property type="protein sequence ID" value="ENSEEEP00000050691.2"/>
    <property type="gene ID" value="ENSEEEG00000023820.2"/>
</dbReference>
<dbReference type="OMA" id="TTIWSES"/>
<feature type="compositionally biased region" description="Polar residues" evidence="1">
    <location>
        <begin position="16"/>
        <end position="29"/>
    </location>
</feature>
<dbReference type="AlphaFoldDB" id="A0A4W4HN20"/>
<dbReference type="Gene3D" id="1.25.40.10">
    <property type="entry name" value="Tetratricopeptide repeat domain"/>
    <property type="match status" value="1"/>
</dbReference>
<dbReference type="Pfam" id="PF15015">
    <property type="entry name" value="NYD-SP12_N"/>
    <property type="match status" value="1"/>
</dbReference>
<evidence type="ECO:0000313" key="2">
    <source>
        <dbReference type="Ensembl" id="ENSEEEP00000050691.2"/>
    </source>
</evidence>
<sequence>MLQVAPFPPGRDNFSGRPNLNVPKSTVTLSAFKMPGPSPAGDPTSAVTPAPKNGSPGKRKRRGAGGGASRGETSLAGRADRAGVRRGSALLLSHIFSKTLLDAEMELVFGDERSTAQRLGDTMASSTPPLKCRRREGVGPPSEPRLPQIDEWLCTALRAAELSYRRKKYAHAAGGLSAALQLCTKGAMFGELVSPDYEDVTKAASCIESRLASCYLRMKNPDLALQHSLRSIQMNPMSSRTHLQQAMAYRLLGKPCRAVRSAMIADFVHWLSRATKPHISKLIKLYWQGLLEESISMEEDFSVLYTPSAKDTKQKVVRRQHVKVMGTHTLTPKTQSVPWFSPPSDPCGGHLLPQTTIWSESSSQRYVLTLGFRRSQDGDFLDKLLHRKCPTFTGTIVHPSAFGRRILPVLDFIACTKLVGFSAGSGLIERLQYADCLLQLSRSRVHTLELQHALAELAVAPYLQELSPSDTTLLQALMADITDTLEGKQTDRERVWNAMQKQEDASLVFAVMSVTITRRF</sequence>
<feature type="region of interest" description="Disordered" evidence="1">
    <location>
        <begin position="121"/>
        <end position="144"/>
    </location>
</feature>
<feature type="region of interest" description="Disordered" evidence="1">
    <location>
        <begin position="1"/>
        <end position="81"/>
    </location>
</feature>
<reference evidence="2" key="4">
    <citation type="submission" date="2025-08" db="UniProtKB">
        <authorList>
            <consortium name="Ensembl"/>
        </authorList>
    </citation>
    <scope>IDENTIFICATION</scope>
</reference>
<name>A0A4W4HN20_ELEEL</name>
<dbReference type="STRING" id="8005.ENSEEEP00000050691"/>
<accession>A0A4W4HN20</accession>
<gene>
    <name evidence="2" type="primary">SPATA16</name>
</gene>
<proteinExistence type="predicted"/>
<dbReference type="PANTHER" id="PTHR47228:SF1">
    <property type="entry name" value="SPERMATOGENESIS-ASSOCIATED PROTEIN 16"/>
    <property type="match status" value="1"/>
</dbReference>